<dbReference type="EC" id="2.10.1.1" evidence="11"/>
<evidence type="ECO:0000256" key="3">
    <source>
        <dbReference type="ARBA" id="ARBA00005046"/>
    </source>
</evidence>
<dbReference type="InterPro" id="IPR038987">
    <property type="entry name" value="MoeA-like"/>
</dbReference>
<keyword evidence="8 11" id="KW-0460">Magnesium</keyword>
<keyword evidence="6 11" id="KW-0808">Transferase</keyword>
<comment type="function">
    <text evidence="2 11">Catalyzes the insertion of molybdate into adenylated molybdopterin with the concomitant release of AMP.</text>
</comment>
<evidence type="ECO:0000256" key="5">
    <source>
        <dbReference type="ARBA" id="ARBA00022505"/>
    </source>
</evidence>
<dbReference type="GO" id="GO:0006777">
    <property type="term" value="P:Mo-molybdopterin cofactor biosynthetic process"/>
    <property type="evidence" value="ECO:0007669"/>
    <property type="project" value="UniProtKB-UniRule"/>
</dbReference>
<dbReference type="SUPFAM" id="SSF63882">
    <property type="entry name" value="MoeA N-terminal region -like"/>
    <property type="match status" value="1"/>
</dbReference>
<dbReference type="SUPFAM" id="SSF53218">
    <property type="entry name" value="Molybdenum cofactor biosynthesis proteins"/>
    <property type="match status" value="1"/>
</dbReference>
<dbReference type="FunFam" id="3.40.980.10:FF:000004">
    <property type="entry name" value="Molybdopterin molybdenumtransferase"/>
    <property type="match status" value="1"/>
</dbReference>
<dbReference type="Pfam" id="PF03454">
    <property type="entry name" value="MoeA_C"/>
    <property type="match status" value="1"/>
</dbReference>
<dbReference type="SMART" id="SM00852">
    <property type="entry name" value="MoCF_biosynth"/>
    <property type="match status" value="1"/>
</dbReference>
<dbReference type="NCBIfam" id="TIGR00177">
    <property type="entry name" value="molyb_syn"/>
    <property type="match status" value="1"/>
</dbReference>
<dbReference type="Proteomes" id="UP000228859">
    <property type="component" value="Unassembled WGS sequence"/>
</dbReference>
<protein>
    <recommendedName>
        <fullName evidence="11">Molybdopterin molybdenumtransferase</fullName>
        <ecNumber evidence="11">2.10.1.1</ecNumber>
    </recommendedName>
</protein>
<dbReference type="AlphaFoldDB" id="A0A2D3WJX8"/>
<dbReference type="RefSeq" id="WP_303662762.1">
    <property type="nucleotide sequence ID" value="NZ_DLUI01000019.1"/>
</dbReference>
<dbReference type="EMBL" id="DLUI01000019">
    <property type="protein sequence ID" value="DAB39340.1"/>
    <property type="molecule type" value="Genomic_DNA"/>
</dbReference>
<evidence type="ECO:0000256" key="4">
    <source>
        <dbReference type="ARBA" id="ARBA00010763"/>
    </source>
</evidence>
<dbReference type="Pfam" id="PF00994">
    <property type="entry name" value="MoCF_biosynth"/>
    <property type="match status" value="1"/>
</dbReference>
<evidence type="ECO:0000256" key="1">
    <source>
        <dbReference type="ARBA" id="ARBA00001946"/>
    </source>
</evidence>
<evidence type="ECO:0000256" key="10">
    <source>
        <dbReference type="ARBA" id="ARBA00047317"/>
    </source>
</evidence>
<evidence type="ECO:0000256" key="7">
    <source>
        <dbReference type="ARBA" id="ARBA00022723"/>
    </source>
</evidence>
<dbReference type="GO" id="GO:0005829">
    <property type="term" value="C:cytosol"/>
    <property type="evidence" value="ECO:0007669"/>
    <property type="project" value="TreeGrafter"/>
</dbReference>
<dbReference type="GO" id="GO:0046872">
    <property type="term" value="F:metal ion binding"/>
    <property type="evidence" value="ECO:0007669"/>
    <property type="project" value="UniProtKB-UniRule"/>
</dbReference>
<keyword evidence="9 11" id="KW-0501">Molybdenum cofactor biosynthesis</keyword>
<dbReference type="InterPro" id="IPR036425">
    <property type="entry name" value="MoaB/Mog-like_dom_sf"/>
</dbReference>
<evidence type="ECO:0000259" key="12">
    <source>
        <dbReference type="SMART" id="SM00852"/>
    </source>
</evidence>
<dbReference type="InterPro" id="IPR005111">
    <property type="entry name" value="MoeA_C_domain_IV"/>
</dbReference>
<name>A0A2D3WJX8_9BACT</name>
<dbReference type="InterPro" id="IPR036135">
    <property type="entry name" value="MoeA_linker/N_sf"/>
</dbReference>
<dbReference type="PANTHER" id="PTHR10192:SF5">
    <property type="entry name" value="GEPHYRIN"/>
    <property type="match status" value="1"/>
</dbReference>
<evidence type="ECO:0000313" key="13">
    <source>
        <dbReference type="EMBL" id="DAB39340.1"/>
    </source>
</evidence>
<organism evidence="13 14">
    <name type="scientific">Sulfuricurvum kujiense</name>
    <dbReference type="NCBI Taxonomy" id="148813"/>
    <lineage>
        <taxon>Bacteria</taxon>
        <taxon>Pseudomonadati</taxon>
        <taxon>Campylobacterota</taxon>
        <taxon>Epsilonproteobacteria</taxon>
        <taxon>Campylobacterales</taxon>
        <taxon>Sulfurimonadaceae</taxon>
        <taxon>Sulfuricurvum</taxon>
    </lineage>
</organism>
<comment type="similarity">
    <text evidence="4 11">Belongs to the MoeA family.</text>
</comment>
<dbReference type="InterPro" id="IPR005110">
    <property type="entry name" value="MoeA_linker/N"/>
</dbReference>
<dbReference type="Gene3D" id="3.90.105.10">
    <property type="entry name" value="Molybdopterin biosynthesis moea protein, domain 2"/>
    <property type="match status" value="1"/>
</dbReference>
<proteinExistence type="inferred from homology"/>
<dbReference type="SUPFAM" id="SSF63867">
    <property type="entry name" value="MoeA C-terminal domain-like"/>
    <property type="match status" value="1"/>
</dbReference>
<dbReference type="InterPro" id="IPR001453">
    <property type="entry name" value="MoaB/Mog_dom"/>
</dbReference>
<evidence type="ECO:0000256" key="9">
    <source>
        <dbReference type="ARBA" id="ARBA00023150"/>
    </source>
</evidence>
<evidence type="ECO:0000256" key="6">
    <source>
        <dbReference type="ARBA" id="ARBA00022679"/>
    </source>
</evidence>
<dbReference type="Pfam" id="PF03453">
    <property type="entry name" value="MoeA_N"/>
    <property type="match status" value="1"/>
</dbReference>
<comment type="catalytic activity">
    <reaction evidence="10">
        <text>adenylyl-molybdopterin + molybdate = Mo-molybdopterin + AMP + H(+)</text>
        <dbReference type="Rhea" id="RHEA:35047"/>
        <dbReference type="ChEBI" id="CHEBI:15378"/>
        <dbReference type="ChEBI" id="CHEBI:36264"/>
        <dbReference type="ChEBI" id="CHEBI:62727"/>
        <dbReference type="ChEBI" id="CHEBI:71302"/>
        <dbReference type="ChEBI" id="CHEBI:456215"/>
        <dbReference type="EC" id="2.10.1.1"/>
    </reaction>
</comment>
<evidence type="ECO:0000256" key="8">
    <source>
        <dbReference type="ARBA" id="ARBA00022842"/>
    </source>
</evidence>
<comment type="cofactor">
    <cofactor evidence="1 11">
        <name>Mg(2+)</name>
        <dbReference type="ChEBI" id="CHEBI:18420"/>
    </cofactor>
</comment>
<feature type="domain" description="MoaB/Mog" evidence="12">
    <location>
        <begin position="173"/>
        <end position="310"/>
    </location>
</feature>
<comment type="pathway">
    <text evidence="3 11">Cofactor biosynthesis; molybdopterin biosynthesis.</text>
</comment>
<dbReference type="Gene3D" id="3.40.980.10">
    <property type="entry name" value="MoaB/Mog-like domain"/>
    <property type="match status" value="1"/>
</dbReference>
<dbReference type="UniPathway" id="UPA00344"/>
<dbReference type="CDD" id="cd00887">
    <property type="entry name" value="MoeA"/>
    <property type="match status" value="1"/>
</dbReference>
<evidence type="ECO:0000313" key="14">
    <source>
        <dbReference type="Proteomes" id="UP000228859"/>
    </source>
</evidence>
<dbReference type="InterPro" id="IPR036688">
    <property type="entry name" value="MoeA_C_domain_IV_sf"/>
</dbReference>
<dbReference type="NCBIfam" id="NF045515">
    <property type="entry name" value="Glp_gephyrin"/>
    <property type="match status" value="1"/>
</dbReference>
<dbReference type="Gene3D" id="2.170.190.11">
    <property type="entry name" value="Molybdopterin biosynthesis moea protein, domain 3"/>
    <property type="match status" value="1"/>
</dbReference>
<accession>A0A2D3WJX8</accession>
<keyword evidence="5 11" id="KW-0500">Molybdenum</keyword>
<keyword evidence="7 11" id="KW-0479">Metal-binding</keyword>
<reference evidence="13 14" key="1">
    <citation type="journal article" date="2017" name="Front. Microbiol.">
        <title>Comparative Genomic Analysis of the Class Epsilonproteobacteria and Proposed Reclassification to Epsilonbacteraeota (phyl. nov.).</title>
        <authorList>
            <person name="Waite D.W."/>
            <person name="Vanwonterghem I."/>
            <person name="Rinke C."/>
            <person name="Parks D.H."/>
            <person name="Zhang Y."/>
            <person name="Takai K."/>
            <person name="Sievert S.M."/>
            <person name="Simon J."/>
            <person name="Campbell B.J."/>
            <person name="Hanson T.E."/>
            <person name="Woyke T."/>
            <person name="Klotz M.G."/>
            <person name="Hugenholtz P."/>
        </authorList>
    </citation>
    <scope>NUCLEOTIDE SEQUENCE [LARGE SCALE GENOMIC DNA]</scope>
    <source>
        <strain evidence="13">UBA12443</strain>
    </source>
</reference>
<evidence type="ECO:0000256" key="2">
    <source>
        <dbReference type="ARBA" id="ARBA00002901"/>
    </source>
</evidence>
<evidence type="ECO:0000256" key="11">
    <source>
        <dbReference type="RuleBase" id="RU365090"/>
    </source>
</evidence>
<gene>
    <name evidence="13" type="ORF">CFH83_01200</name>
</gene>
<comment type="caution">
    <text evidence="13">The sequence shown here is derived from an EMBL/GenBank/DDBJ whole genome shotgun (WGS) entry which is preliminary data.</text>
</comment>
<sequence length="405" mass="43976">MAITVEEALNLVYTLTLPTQSEIVPIENGIHRLLCENIIASHSLPSFDNSAMDGYAVRVEDAGKTLQQVCVIFAGNPDDVRMVEDQCIRIMTGAKIPQGCEAIVPIEEVIVNGDQITFPSTIKPSQHIRLKGEDIQAGMGLLSEGTMLYAHHISLLASQGITHVRVYRRPRVALFSSGNELKMHYEALGANQLYNTNTPTFAARAQELGCEVIFTGTASDSLESIREHIERSLNADLIITSGGVSVGDADFTKEAFQTLGFESGFESVEIKPGKPTTFGRIGNTVILNLPGNPLAAALCFELFGQSAILALSGRADKYLSTLTTKISEPFTMKKGRRSLIPGWFDGTSFTPSEKFGPGMVLPLSRANAFMMVDASVEGFEKDAVVKIIPTRWCISSEKQTSLITL</sequence>
<dbReference type="PANTHER" id="PTHR10192">
    <property type="entry name" value="MOLYBDOPTERIN BIOSYNTHESIS PROTEIN"/>
    <property type="match status" value="1"/>
</dbReference>
<dbReference type="Gene3D" id="2.40.340.10">
    <property type="entry name" value="MoeA, C-terminal, domain IV"/>
    <property type="match status" value="1"/>
</dbReference>
<dbReference type="GO" id="GO:0061599">
    <property type="term" value="F:molybdopterin molybdotransferase activity"/>
    <property type="evidence" value="ECO:0007669"/>
    <property type="project" value="UniProtKB-UniRule"/>
</dbReference>